<dbReference type="InterPro" id="IPR017853">
    <property type="entry name" value="GH"/>
</dbReference>
<accession>A0ABP7FS01</accession>
<dbReference type="SUPFAM" id="SSF51445">
    <property type="entry name" value="(Trans)glycosidases"/>
    <property type="match status" value="1"/>
</dbReference>
<evidence type="ECO:0000313" key="3">
    <source>
        <dbReference type="Proteomes" id="UP001499884"/>
    </source>
</evidence>
<dbReference type="RefSeq" id="WP_345650791.1">
    <property type="nucleotide sequence ID" value="NZ_BAABEP010000038.1"/>
</dbReference>
<protein>
    <submittedName>
        <fullName evidence="2">Endo alpha-1,4 polygalactosaminidase</fullName>
    </submittedName>
</protein>
<proteinExistence type="predicted"/>
<dbReference type="EMBL" id="BAABEP010000038">
    <property type="protein sequence ID" value="GAA3744453.1"/>
    <property type="molecule type" value="Genomic_DNA"/>
</dbReference>
<evidence type="ECO:0000259" key="1">
    <source>
        <dbReference type="Pfam" id="PF03537"/>
    </source>
</evidence>
<organism evidence="2 3">
    <name type="scientific">Streptomyces tremellae</name>
    <dbReference type="NCBI Taxonomy" id="1124239"/>
    <lineage>
        <taxon>Bacteria</taxon>
        <taxon>Bacillati</taxon>
        <taxon>Actinomycetota</taxon>
        <taxon>Actinomycetes</taxon>
        <taxon>Kitasatosporales</taxon>
        <taxon>Streptomycetaceae</taxon>
        <taxon>Streptomyces</taxon>
    </lineage>
</organism>
<sequence length="297" mass="31762">MPSQVAAPARSRLAAPARRPRTTAPAVLAVLTLLATVLTACSARPGKEAAPAARVRLPAANAAFDYQLGGAYAPPAGVRAVSRDRSARPAAGLYSICYVNAFQAQPGAAAAAWWRAHHPGLLLRAGHDPHGALVVDEDWDEPLLDISTPARRTELLGVVGGWVDGCARAGFDAVEPDNLDSYQRSKGLLSRSDAAAFARLLVARGHRDHLAVAQKNTGELLGRRRDIGFDFAVVEECAHYGECADFASAYHRRVFDVEYDATAFAAGCRRWGARLSITLRDRDVVPAGAPGHRDRRC</sequence>
<keyword evidence="3" id="KW-1185">Reference proteome</keyword>
<dbReference type="Pfam" id="PF03537">
    <property type="entry name" value="Glyco_hydro_114"/>
    <property type="match status" value="1"/>
</dbReference>
<dbReference type="Proteomes" id="UP001499884">
    <property type="component" value="Unassembled WGS sequence"/>
</dbReference>
<evidence type="ECO:0000313" key="2">
    <source>
        <dbReference type="EMBL" id="GAA3744453.1"/>
    </source>
</evidence>
<dbReference type="PANTHER" id="PTHR35273:SF2">
    <property type="entry name" value="ALPHA-GALACTOSIDASE"/>
    <property type="match status" value="1"/>
</dbReference>
<name>A0ABP7FS01_9ACTN</name>
<feature type="domain" description="Glycoside-hydrolase family GH114 TIM-barrel" evidence="1">
    <location>
        <begin position="64"/>
        <end position="284"/>
    </location>
</feature>
<comment type="caution">
    <text evidence="2">The sequence shown here is derived from an EMBL/GenBank/DDBJ whole genome shotgun (WGS) entry which is preliminary data.</text>
</comment>
<dbReference type="InterPro" id="IPR013785">
    <property type="entry name" value="Aldolase_TIM"/>
</dbReference>
<gene>
    <name evidence="2" type="ORF">GCM10023082_46440</name>
</gene>
<dbReference type="PANTHER" id="PTHR35273">
    <property type="entry name" value="ALPHA-1,4 POLYGALACTOSAMINIDASE, PUTATIVE (AFU_ORTHOLOGUE AFUA_3G07890)-RELATED"/>
    <property type="match status" value="1"/>
</dbReference>
<dbReference type="InterPro" id="IPR004352">
    <property type="entry name" value="GH114_TIM-barrel"/>
</dbReference>
<dbReference type="Gene3D" id="3.20.20.70">
    <property type="entry name" value="Aldolase class I"/>
    <property type="match status" value="1"/>
</dbReference>
<reference evidence="3" key="1">
    <citation type="journal article" date="2019" name="Int. J. Syst. Evol. Microbiol.">
        <title>The Global Catalogue of Microorganisms (GCM) 10K type strain sequencing project: providing services to taxonomists for standard genome sequencing and annotation.</title>
        <authorList>
            <consortium name="The Broad Institute Genomics Platform"/>
            <consortium name="The Broad Institute Genome Sequencing Center for Infectious Disease"/>
            <person name="Wu L."/>
            <person name="Ma J."/>
        </authorList>
    </citation>
    <scope>NUCLEOTIDE SEQUENCE [LARGE SCALE GENOMIC DNA]</scope>
    <source>
        <strain evidence="3">JCM 30846</strain>
    </source>
</reference>